<dbReference type="OrthoDB" id="1933717at2759"/>
<keyword evidence="4" id="KW-1185">Reference proteome</keyword>
<evidence type="ECO:0000256" key="2">
    <source>
        <dbReference type="ARBA" id="ARBA00023002"/>
    </source>
</evidence>
<evidence type="ECO:0000256" key="1">
    <source>
        <dbReference type="ARBA" id="ARBA00006484"/>
    </source>
</evidence>
<dbReference type="CDD" id="cd05233">
    <property type="entry name" value="SDR_c"/>
    <property type="match status" value="1"/>
</dbReference>
<dbReference type="RefSeq" id="XP_030989486.1">
    <property type="nucleotide sequence ID" value="XM_031133199.1"/>
</dbReference>
<dbReference type="STRING" id="1093900.A0A507AEM9"/>
<dbReference type="GeneID" id="41978014"/>
<dbReference type="Proteomes" id="UP000319257">
    <property type="component" value="Unassembled WGS sequence"/>
</dbReference>
<evidence type="ECO:0000313" key="4">
    <source>
        <dbReference type="Proteomes" id="UP000319257"/>
    </source>
</evidence>
<dbReference type="PANTHER" id="PTHR42760:SF37">
    <property type="entry name" value="CLAVALDEHYDE DEHYDROGENASE"/>
    <property type="match status" value="1"/>
</dbReference>
<reference evidence="3 4" key="1">
    <citation type="submission" date="2019-06" db="EMBL/GenBank/DDBJ databases">
        <title>Draft genome sequence of the filamentous fungus Phialemoniopsis curvata isolated from diesel fuel.</title>
        <authorList>
            <person name="Varaljay V.A."/>
            <person name="Lyon W.J."/>
            <person name="Crouch A.L."/>
            <person name="Drake C.E."/>
            <person name="Hollomon J.M."/>
            <person name="Nadeau L.J."/>
            <person name="Nunn H.S."/>
            <person name="Stevenson B.S."/>
            <person name="Bojanowski C.L."/>
            <person name="Crookes-Goodson W.J."/>
        </authorList>
    </citation>
    <scope>NUCLEOTIDE SEQUENCE [LARGE SCALE GENOMIC DNA]</scope>
    <source>
        <strain evidence="3 4">D216</strain>
    </source>
</reference>
<comment type="similarity">
    <text evidence="1">Belongs to the short-chain dehydrogenases/reductases (SDR) family.</text>
</comment>
<dbReference type="EMBL" id="SKBQ01000086">
    <property type="protein sequence ID" value="TPX07775.1"/>
    <property type="molecule type" value="Genomic_DNA"/>
</dbReference>
<dbReference type="GO" id="GO:0016616">
    <property type="term" value="F:oxidoreductase activity, acting on the CH-OH group of donors, NAD or NADP as acceptor"/>
    <property type="evidence" value="ECO:0007669"/>
    <property type="project" value="TreeGrafter"/>
</dbReference>
<organism evidence="3 4">
    <name type="scientific">Thyridium curvatum</name>
    <dbReference type="NCBI Taxonomy" id="1093900"/>
    <lineage>
        <taxon>Eukaryota</taxon>
        <taxon>Fungi</taxon>
        <taxon>Dikarya</taxon>
        <taxon>Ascomycota</taxon>
        <taxon>Pezizomycotina</taxon>
        <taxon>Sordariomycetes</taxon>
        <taxon>Sordariomycetidae</taxon>
        <taxon>Thyridiales</taxon>
        <taxon>Thyridiaceae</taxon>
        <taxon>Thyridium</taxon>
    </lineage>
</organism>
<dbReference type="InterPro" id="IPR002347">
    <property type="entry name" value="SDR_fam"/>
</dbReference>
<comment type="caution">
    <text evidence="3">The sequence shown here is derived from an EMBL/GenBank/DDBJ whole genome shotgun (WGS) entry which is preliminary data.</text>
</comment>
<sequence length="299" mass="32792">MADDDSRKGFMAVANFITKNHHDTYDYIDPRKADLSGKSVFITGASKGVGRTTARRFAMAGCSKIAIGARSSLAEVEAEVKKAAEDAGRPAPQVLSLNLDVTSEDSVRAAARATERAFGGGLDVLVNNAGYLETWLRLGETDPGEWWRSWEVNIKGSFLCLHFLLPLLLRSDTKMVVNLTSAGAHNTNVGASAYQGSRFASCRLTEFVESDYRDEGVLAIALHPGGIKTELATNMPEYMHAVLTDEPEMPADVMVWLAATRPEWLNGRFISATWDVQELEAKKEEIAAKNTMLKFRMVT</sequence>
<proteinExistence type="inferred from homology"/>
<keyword evidence="2" id="KW-0560">Oxidoreductase</keyword>
<evidence type="ECO:0000313" key="3">
    <source>
        <dbReference type="EMBL" id="TPX07775.1"/>
    </source>
</evidence>
<protein>
    <submittedName>
        <fullName evidence="3">Uncharacterized protein</fullName>
    </submittedName>
</protein>
<dbReference type="Pfam" id="PF00106">
    <property type="entry name" value="adh_short"/>
    <property type="match status" value="1"/>
</dbReference>
<dbReference type="AlphaFoldDB" id="A0A507AEM9"/>
<dbReference type="SUPFAM" id="SSF51735">
    <property type="entry name" value="NAD(P)-binding Rossmann-fold domains"/>
    <property type="match status" value="1"/>
</dbReference>
<dbReference type="PRINTS" id="PR00081">
    <property type="entry name" value="GDHRDH"/>
</dbReference>
<dbReference type="InParanoid" id="A0A507AEM9"/>
<dbReference type="Gene3D" id="3.40.50.720">
    <property type="entry name" value="NAD(P)-binding Rossmann-like Domain"/>
    <property type="match status" value="1"/>
</dbReference>
<gene>
    <name evidence="3" type="ORF">E0L32_010567</name>
</gene>
<dbReference type="InterPro" id="IPR036291">
    <property type="entry name" value="NAD(P)-bd_dom_sf"/>
</dbReference>
<accession>A0A507AEM9</accession>
<dbReference type="PANTHER" id="PTHR42760">
    <property type="entry name" value="SHORT-CHAIN DEHYDROGENASES/REDUCTASES FAMILY MEMBER"/>
    <property type="match status" value="1"/>
</dbReference>
<name>A0A507AEM9_9PEZI</name>